<accession>A0ABQ8EU10</accession>
<dbReference type="PANTHER" id="PTHR13373:SF21">
    <property type="entry name" value="NUCLEAR PORE COMPLEX PROTEIN NUP85"/>
    <property type="match status" value="1"/>
</dbReference>
<evidence type="ECO:0000256" key="1">
    <source>
        <dbReference type="ARBA" id="ARBA00004567"/>
    </source>
</evidence>
<feature type="region of interest" description="Disordered" evidence="10">
    <location>
        <begin position="771"/>
        <end position="792"/>
    </location>
</feature>
<evidence type="ECO:0000256" key="7">
    <source>
        <dbReference type="ARBA" id="ARBA00023132"/>
    </source>
</evidence>
<evidence type="ECO:0000256" key="6">
    <source>
        <dbReference type="ARBA" id="ARBA00023010"/>
    </source>
</evidence>
<dbReference type="Proteomes" id="UP001648503">
    <property type="component" value="Unassembled WGS sequence"/>
</dbReference>
<keyword evidence="9" id="KW-0472">Membrane</keyword>
<protein>
    <recommendedName>
        <fullName evidence="9">Nuclear pore complex protein Nup85</fullName>
    </recommendedName>
</protein>
<evidence type="ECO:0000256" key="3">
    <source>
        <dbReference type="ARBA" id="ARBA00022448"/>
    </source>
</evidence>
<comment type="subunit">
    <text evidence="9">Component of the nuclear pore complex (NPC).</text>
</comment>
<feature type="compositionally biased region" description="Polar residues" evidence="10">
    <location>
        <begin position="771"/>
        <end position="787"/>
    </location>
</feature>
<evidence type="ECO:0000256" key="8">
    <source>
        <dbReference type="ARBA" id="ARBA00023242"/>
    </source>
</evidence>
<keyword evidence="3 9" id="KW-0813">Transport</keyword>
<proteinExistence type="inferred from homology"/>
<comment type="similarity">
    <text evidence="2 9">Belongs to the nucleoporin Nup85 family.</text>
</comment>
<evidence type="ECO:0000256" key="2">
    <source>
        <dbReference type="ARBA" id="ARBA00005573"/>
    </source>
</evidence>
<keyword evidence="5 9" id="KW-0653">Protein transport</keyword>
<evidence type="ECO:0000256" key="9">
    <source>
        <dbReference type="RuleBase" id="RU365073"/>
    </source>
</evidence>
<dbReference type="Pfam" id="PF07575">
    <property type="entry name" value="Nucleopor_Nup85"/>
    <property type="match status" value="1"/>
</dbReference>
<sequence>MSRFFDNFIFVFLQITNSILKTNRNDDYKRRLQATMSDCSEVPLLSLNMCAQGAVESELLAMNRSIRVSMRPMGKEVLAFAVARVPVETLPPDQRAKLSQQRFPQDQQVHLASWQSIPESRSSFYQAALGVFESADSIELPRRLHSRHSKAGRLDRLSEPTRNGSTAAASAASTAFAAFASSSTDATAAPCPSNAELLAIISRASSDYRRAIYSHVRSLEAQTHTLGASSSAGSAALAGGEPDLITDHGLAEIQQETALFSAIHSVWHLAHILFFDDQQQQPHVPAKSVLADLITWLTLNHTYDIQSQFEEMVAMVSPSDHPEFWPYIFKCLLRGHFVAATTMLGLLKAYKPAPSMANPTQSVNDVTAGSNPVVALTLLAQRMPTASTTSGSQAIYQQKWDQWKDDAVFLYADGMMSSLLIREADKASFAIAFGILAGDETVVLQTSQTWQEAMIGLGVFVYPQFQAQDVKSLLAIVVERYAVDTLLDQVQLALLELDIPKALRYASDLDWWLVTHLIDLFDRAGMLKELDLLDLHTGGVGSDVGDSGCSLAEWYLLTYADSLSATPHLWRVALEYYVYCPRYGMDMLAQLIPRFSLDSNVKARKLLAFCDTHGLMDTKRQLHHILGRRSLSEERFGEAIAHYIDAGQDRIVTTVCDQVLSSFLNHTEVPSTFFNMMASLNPALLHLHSRLAFLHRHYSFHQLYAAKEFRQAGALLVTLLTSSVTPKLYLRHLLLDSLPLLESELLIFSTKDTFELMRCLEAVSAQDLQDQPRSLLSTSETSQPSKSVDSRESANDVLRLALSRNLSRSMLFQ</sequence>
<dbReference type="InterPro" id="IPR011502">
    <property type="entry name" value="Nucleoporin_Nup85"/>
</dbReference>
<evidence type="ECO:0000256" key="5">
    <source>
        <dbReference type="ARBA" id="ARBA00022927"/>
    </source>
</evidence>
<dbReference type="PANTHER" id="PTHR13373">
    <property type="entry name" value="FROUNT PROTEIN-RELATED"/>
    <property type="match status" value="1"/>
</dbReference>
<evidence type="ECO:0000313" key="12">
    <source>
        <dbReference type="Proteomes" id="UP001648503"/>
    </source>
</evidence>
<evidence type="ECO:0000313" key="11">
    <source>
        <dbReference type="EMBL" id="KAH6586506.1"/>
    </source>
</evidence>
<gene>
    <name evidence="11" type="ORF">BASA50_000460</name>
</gene>
<name>A0ABQ8EU10_9FUNG</name>
<keyword evidence="8 9" id="KW-0539">Nucleus</keyword>
<keyword evidence="12" id="KW-1185">Reference proteome</keyword>
<comment type="function">
    <text evidence="9">Functions as a component of the nuclear pore complex (NPC).</text>
</comment>
<evidence type="ECO:0000256" key="4">
    <source>
        <dbReference type="ARBA" id="ARBA00022816"/>
    </source>
</evidence>
<organism evidence="11 12">
    <name type="scientific">Batrachochytrium salamandrivorans</name>
    <dbReference type="NCBI Taxonomy" id="1357716"/>
    <lineage>
        <taxon>Eukaryota</taxon>
        <taxon>Fungi</taxon>
        <taxon>Fungi incertae sedis</taxon>
        <taxon>Chytridiomycota</taxon>
        <taxon>Chytridiomycota incertae sedis</taxon>
        <taxon>Chytridiomycetes</taxon>
        <taxon>Rhizophydiales</taxon>
        <taxon>Rhizophydiales incertae sedis</taxon>
        <taxon>Batrachochytrium</taxon>
    </lineage>
</organism>
<keyword evidence="6 9" id="KW-0811">Translocation</keyword>
<feature type="region of interest" description="Disordered" evidence="10">
    <location>
        <begin position="144"/>
        <end position="166"/>
    </location>
</feature>
<dbReference type="EMBL" id="JAFCIX010000573">
    <property type="protein sequence ID" value="KAH6586506.1"/>
    <property type="molecule type" value="Genomic_DNA"/>
</dbReference>
<comment type="caution">
    <text evidence="11">The sequence shown here is derived from an EMBL/GenBank/DDBJ whole genome shotgun (WGS) entry which is preliminary data.</text>
</comment>
<keyword evidence="7 9" id="KW-0906">Nuclear pore complex</keyword>
<evidence type="ECO:0000256" key="10">
    <source>
        <dbReference type="SAM" id="MobiDB-lite"/>
    </source>
</evidence>
<reference evidence="11 12" key="1">
    <citation type="submission" date="2021-02" db="EMBL/GenBank/DDBJ databases">
        <title>Variation within the Batrachochytrium salamandrivorans European outbreak.</title>
        <authorList>
            <person name="Kelly M."/>
            <person name="Pasmans F."/>
            <person name="Shea T.P."/>
            <person name="Munoz J.F."/>
            <person name="Carranza S."/>
            <person name="Cuomo C.A."/>
            <person name="Martel A."/>
        </authorList>
    </citation>
    <scope>NUCLEOTIDE SEQUENCE [LARGE SCALE GENOMIC DNA]</scope>
    <source>
        <strain evidence="11 12">AMFP18/2</strain>
    </source>
</reference>
<comment type="subcellular location">
    <subcellularLocation>
        <location evidence="1 9">Nucleus</location>
        <location evidence="1 9">Nuclear pore complex</location>
    </subcellularLocation>
</comment>
<keyword evidence="4 9" id="KW-0509">mRNA transport</keyword>